<protein>
    <submittedName>
        <fullName evidence="1">Uncharacterized protein</fullName>
    </submittedName>
</protein>
<reference evidence="1 2" key="1">
    <citation type="submission" date="2018-06" db="EMBL/GenBank/DDBJ databases">
        <title>WGS assembly of Brassica rapa FPsc.</title>
        <authorList>
            <person name="Bowman J."/>
            <person name="Kohchi T."/>
            <person name="Yamato K."/>
            <person name="Jenkins J."/>
            <person name="Shu S."/>
            <person name="Ishizaki K."/>
            <person name="Yamaoka S."/>
            <person name="Nishihama R."/>
            <person name="Nakamura Y."/>
            <person name="Berger F."/>
            <person name="Adam C."/>
            <person name="Aki S."/>
            <person name="Althoff F."/>
            <person name="Araki T."/>
            <person name="Arteaga-Vazquez M."/>
            <person name="Balasubrmanian S."/>
            <person name="Bauer D."/>
            <person name="Boehm C."/>
            <person name="Briginshaw L."/>
            <person name="Caballero-Perez J."/>
            <person name="Catarino B."/>
            <person name="Chen F."/>
            <person name="Chiyoda S."/>
            <person name="Chovatia M."/>
            <person name="Davies K."/>
            <person name="Delmans M."/>
            <person name="Demura T."/>
            <person name="Dierschke T."/>
            <person name="Dolan L."/>
            <person name="Dorantes-Acosta A."/>
            <person name="Eklund D."/>
            <person name="Florent S."/>
            <person name="Flores-Sandoval E."/>
            <person name="Fujiyama A."/>
            <person name="Fukuzawa H."/>
            <person name="Galik B."/>
            <person name="Grimanelli D."/>
            <person name="Grimwood J."/>
            <person name="Grossniklaus U."/>
            <person name="Hamada T."/>
            <person name="Haseloff J."/>
            <person name="Hetherington A."/>
            <person name="Higo A."/>
            <person name="Hirakawa Y."/>
            <person name="Hundley H."/>
            <person name="Ikeda Y."/>
            <person name="Inoue K."/>
            <person name="Inoue S."/>
            <person name="Ishida S."/>
            <person name="Jia Q."/>
            <person name="Kakita M."/>
            <person name="Kanazawa T."/>
            <person name="Kawai Y."/>
            <person name="Kawashima T."/>
            <person name="Kennedy M."/>
            <person name="Kinose K."/>
            <person name="Kinoshita T."/>
            <person name="Kohara Y."/>
            <person name="Koide E."/>
            <person name="Komatsu K."/>
            <person name="Kopischke S."/>
            <person name="Kubo M."/>
            <person name="Kyozuka J."/>
            <person name="Lagercrantz U."/>
            <person name="Lin S."/>
            <person name="Lindquist E."/>
            <person name="Lipzen A."/>
            <person name="Lu C."/>
            <person name="Luna E."/>
            <person name="Martienssen R."/>
            <person name="Minamino N."/>
            <person name="Mizutani M."/>
            <person name="Mizutani M."/>
            <person name="Mochizuki N."/>
            <person name="Monte I."/>
            <person name="Mosher R."/>
            <person name="Nagasaki H."/>
            <person name="Nakagami H."/>
            <person name="Naramoto S."/>
            <person name="Nishitani K."/>
            <person name="Ohtani M."/>
            <person name="Okamoto T."/>
            <person name="Okumura M."/>
            <person name="Phillips J."/>
            <person name="Pollak B."/>
            <person name="Reinders A."/>
            <person name="Roevekamp M."/>
            <person name="Sano R."/>
            <person name="Sawa S."/>
            <person name="Schmid M."/>
            <person name="Shirakawa M."/>
            <person name="Solano R."/>
            <person name="Spunde A."/>
            <person name="Suetsugu N."/>
            <person name="Sugano S."/>
            <person name="Sugiyama A."/>
            <person name="Sun R."/>
            <person name="Suzuki Y."/>
            <person name="Takenaka M."/>
            <person name="Takezawa D."/>
            <person name="Tomogane H."/>
            <person name="Tsuzuki M."/>
            <person name="Ueda T."/>
            <person name="Umeda M."/>
            <person name="Ward J."/>
            <person name="Watanabe Y."/>
            <person name="Yazaki K."/>
            <person name="Yokoyama R."/>
            <person name="Yoshitake Y."/>
            <person name="Yotsui I."/>
            <person name="Zachgo S."/>
            <person name="Schmutz J."/>
        </authorList>
    </citation>
    <scope>NUCLEOTIDE SEQUENCE [LARGE SCALE GENOMIC DNA]</scope>
    <source>
        <strain evidence="2">cv. B-3</strain>
    </source>
</reference>
<dbReference type="EMBL" id="CM010633">
    <property type="protein sequence ID" value="RID58189.1"/>
    <property type="molecule type" value="Genomic_DNA"/>
</dbReference>
<accession>A0A397YXI9</accession>
<dbReference type="AlphaFoldDB" id="A0A397YXI9"/>
<evidence type="ECO:0000313" key="2">
    <source>
        <dbReference type="Proteomes" id="UP000264353"/>
    </source>
</evidence>
<proteinExistence type="predicted"/>
<name>A0A397YXI9_BRACM</name>
<dbReference type="Proteomes" id="UP000264353">
    <property type="component" value="Chromosome A6"/>
</dbReference>
<organism evidence="1 2">
    <name type="scientific">Brassica campestris</name>
    <name type="common">Field mustard</name>
    <dbReference type="NCBI Taxonomy" id="3711"/>
    <lineage>
        <taxon>Eukaryota</taxon>
        <taxon>Viridiplantae</taxon>
        <taxon>Streptophyta</taxon>
        <taxon>Embryophyta</taxon>
        <taxon>Tracheophyta</taxon>
        <taxon>Spermatophyta</taxon>
        <taxon>Magnoliopsida</taxon>
        <taxon>eudicotyledons</taxon>
        <taxon>Gunneridae</taxon>
        <taxon>Pentapetalae</taxon>
        <taxon>rosids</taxon>
        <taxon>malvids</taxon>
        <taxon>Brassicales</taxon>
        <taxon>Brassicaceae</taxon>
        <taxon>Brassiceae</taxon>
        <taxon>Brassica</taxon>
    </lineage>
</organism>
<evidence type="ECO:0000313" key="1">
    <source>
        <dbReference type="EMBL" id="RID58189.1"/>
    </source>
</evidence>
<gene>
    <name evidence="1" type="ORF">BRARA_F01500</name>
</gene>
<sequence length="79" mass="9321">MTLFLVATFGIRNRKAKPSIFETAMSRIRNLDASLTGWEDKGIALFLKRFAIAFYVRTPSFYRECKNRRRTNKKLTRDD</sequence>